<keyword evidence="1" id="KW-0812">Transmembrane</keyword>
<dbReference type="HOGENOM" id="CLU_031703_0_0_14"/>
<reference evidence="2 3" key="1">
    <citation type="journal article" date="2008" name="Infect. Immun.">
        <title>Genome of Mycoplasma arthritidis.</title>
        <authorList>
            <person name="Dybvig K."/>
            <person name="Zuhua C."/>
            <person name="Lao P."/>
            <person name="Jordan D.S."/>
            <person name="French C.T."/>
            <person name="Tu A.H."/>
            <person name="Loraine A.E."/>
        </authorList>
    </citation>
    <scope>NUCLEOTIDE SEQUENCE [LARGE SCALE GENOMIC DNA]</scope>
    <source>
        <strain evidence="2 3">158L3-1</strain>
    </source>
</reference>
<proteinExistence type="predicted"/>
<gene>
    <name evidence="2" type="primary">potD2</name>
    <name evidence="2" type="ordered locus">MARTH_orf634</name>
</gene>
<dbReference type="STRING" id="243272.MARTH_orf634"/>
<sequence length="533" mass="62685">MKKNKLSPHAVRIILITFLVIVTCGLFFVAFAVKIKNPYQVSIYNYESYLSKKIIGDIKKKYSYHEFSEVNEFTKAINKQKAVAGIGSDHQIAQLILDQKIKKINFNKVYEDYSSEKLLANYPKILRSHLEKYEQWIISKIKKENPTNDKSRPHIVYDQDDSSKIIGFEADMKPGVDHFYEYLIPYFMQDKVIAYNINKKYRDHLKDIDSIVFKDTNWLTIIKTLVEKHNYKHISWTSSFLDNAMIGQFYATESKIKNYLISGKITQLDNKNYKEVFDHFFNFVKEATGRDIRDVRTNKLITSGLELVNDIIEPSNQRADIAVMYNGDAVDSFYAKDNFEVLGDQQQIKYVRPKNNYMLLDAWIVSNAISDKDSDDFLEFGSKHIFKGSNLSMQELEKEYINQVYKNLVEEDGSKSKYYEENLFKNKDNNEIKTLEEISKSFYEENYDVFKDSFDFNPSVANFDAVSYTPTYEGIIDFVKKYYFLKSDKKPNQEVVDLFSIEDNPNINRQIYQPLDLELRNKVTDYYYQKTKS</sequence>
<accession>B3PN13</accession>
<keyword evidence="3" id="KW-1185">Reference proteome</keyword>
<dbReference type="AlphaFoldDB" id="B3PN13"/>
<feature type="transmembrane region" description="Helical" evidence="1">
    <location>
        <begin position="12"/>
        <end position="33"/>
    </location>
</feature>
<evidence type="ECO:0000313" key="3">
    <source>
        <dbReference type="Proteomes" id="UP000008812"/>
    </source>
</evidence>
<evidence type="ECO:0000256" key="1">
    <source>
        <dbReference type="SAM" id="Phobius"/>
    </source>
</evidence>
<name>B3PN13_META1</name>
<dbReference type="eggNOG" id="ENOG5030HWB">
    <property type="taxonomic scope" value="Bacteria"/>
</dbReference>
<dbReference type="EMBL" id="CP001047">
    <property type="protein sequence ID" value="ACF07415.1"/>
    <property type="molecule type" value="Genomic_DNA"/>
</dbReference>
<dbReference type="Proteomes" id="UP000008812">
    <property type="component" value="Chromosome"/>
</dbReference>
<keyword evidence="1" id="KW-0472">Membrane</keyword>
<dbReference type="RefSeq" id="WP_012498372.1">
    <property type="nucleotide sequence ID" value="NC_011025.1"/>
</dbReference>
<organism evidence="2 3">
    <name type="scientific">Metamycoplasma arthritidis (strain 158L3-1)</name>
    <name type="common">Mycoplasma arthritidis</name>
    <dbReference type="NCBI Taxonomy" id="243272"/>
    <lineage>
        <taxon>Bacteria</taxon>
        <taxon>Bacillati</taxon>
        <taxon>Mycoplasmatota</taxon>
        <taxon>Mycoplasmoidales</taxon>
        <taxon>Metamycoplasmataceae</taxon>
        <taxon>Metamycoplasma</taxon>
    </lineage>
</organism>
<evidence type="ECO:0000313" key="2">
    <source>
        <dbReference type="EMBL" id="ACF07415.1"/>
    </source>
</evidence>
<dbReference type="KEGG" id="mat:MARTH_orf634"/>
<keyword evidence="1" id="KW-1133">Transmembrane helix</keyword>
<protein>
    <submittedName>
        <fullName evidence="2">Spermidine/putrescine ABC transporter substrate binding protein</fullName>
    </submittedName>
</protein>